<protein>
    <submittedName>
        <fullName evidence="1">Uncharacterized protein</fullName>
    </submittedName>
</protein>
<evidence type="ECO:0000313" key="1">
    <source>
        <dbReference type="EMBL" id="OAO98724.1"/>
    </source>
</evidence>
<organism evidence="1 2">
    <name type="scientific">Arabidopsis thaliana</name>
    <name type="common">Mouse-ear cress</name>
    <dbReference type="NCBI Taxonomy" id="3702"/>
    <lineage>
        <taxon>Eukaryota</taxon>
        <taxon>Viridiplantae</taxon>
        <taxon>Streptophyta</taxon>
        <taxon>Embryophyta</taxon>
        <taxon>Tracheophyta</taxon>
        <taxon>Spermatophyta</taxon>
        <taxon>Magnoliopsida</taxon>
        <taxon>eudicotyledons</taxon>
        <taxon>Gunneridae</taxon>
        <taxon>Pentapetalae</taxon>
        <taxon>rosids</taxon>
        <taxon>malvids</taxon>
        <taxon>Brassicales</taxon>
        <taxon>Brassicaceae</taxon>
        <taxon>Camelineae</taxon>
        <taxon>Arabidopsis</taxon>
    </lineage>
</organism>
<gene>
    <name evidence="1" type="ordered locus">AXX17_At4g41480</name>
</gene>
<comment type="caution">
    <text evidence="1">The sequence shown here is derived from an EMBL/GenBank/DDBJ whole genome shotgun (WGS) entry which is preliminary data.</text>
</comment>
<sequence length="51" mass="6140">MRIEGNERCCLCVWLRKEQTHTRHVHRSFFPRAKEFLLRSHRTKMGGIEGT</sequence>
<accession>A0A178V008</accession>
<dbReference type="AlphaFoldDB" id="A0A178V008"/>
<dbReference type="EMBL" id="LUHQ01000004">
    <property type="protein sequence ID" value="OAO98724.1"/>
    <property type="molecule type" value="Genomic_DNA"/>
</dbReference>
<dbReference type="Proteomes" id="UP000078284">
    <property type="component" value="Chromosome 4"/>
</dbReference>
<name>A0A178V008_ARATH</name>
<proteinExistence type="predicted"/>
<evidence type="ECO:0000313" key="2">
    <source>
        <dbReference type="Proteomes" id="UP000078284"/>
    </source>
</evidence>
<reference evidence="2" key="1">
    <citation type="journal article" date="2016" name="Proc. Natl. Acad. Sci. U.S.A.">
        <title>Chromosome-level assembly of Arabidopsis thaliana Ler reveals the extent of translocation and inversion polymorphisms.</title>
        <authorList>
            <person name="Zapata L."/>
            <person name="Ding J."/>
            <person name="Willing E.M."/>
            <person name="Hartwig B."/>
            <person name="Bezdan D."/>
            <person name="Jiao W.B."/>
            <person name="Patel V."/>
            <person name="Velikkakam James G."/>
            <person name="Koornneef M."/>
            <person name="Ossowski S."/>
            <person name="Schneeberger K."/>
        </authorList>
    </citation>
    <scope>NUCLEOTIDE SEQUENCE [LARGE SCALE GENOMIC DNA]</scope>
    <source>
        <strain evidence="2">cv. Landsberg erecta</strain>
    </source>
</reference>